<gene>
    <name evidence="2" type="ORF">RM877_29145</name>
</gene>
<keyword evidence="3" id="KW-1185">Reference proteome</keyword>
<organism evidence="2 3">
    <name type="scientific">Streptomyces doudnae</name>
    <dbReference type="NCBI Taxonomy" id="3075536"/>
    <lineage>
        <taxon>Bacteria</taxon>
        <taxon>Bacillati</taxon>
        <taxon>Actinomycetota</taxon>
        <taxon>Actinomycetes</taxon>
        <taxon>Kitasatosporales</taxon>
        <taxon>Streptomycetaceae</taxon>
        <taxon>Streptomyces</taxon>
    </lineage>
</organism>
<feature type="region of interest" description="Disordered" evidence="1">
    <location>
        <begin position="1"/>
        <end position="64"/>
    </location>
</feature>
<reference evidence="3" key="1">
    <citation type="submission" date="2023-07" db="EMBL/GenBank/DDBJ databases">
        <title>30 novel species of actinomycetes from the DSMZ collection.</title>
        <authorList>
            <person name="Nouioui I."/>
        </authorList>
    </citation>
    <scope>NUCLEOTIDE SEQUENCE [LARGE SCALE GENOMIC DNA]</scope>
    <source>
        <strain evidence="3">DSM 41981</strain>
    </source>
</reference>
<protein>
    <submittedName>
        <fullName evidence="2">Uncharacterized protein</fullName>
    </submittedName>
</protein>
<accession>A0ABD5EZC6</accession>
<proteinExistence type="predicted"/>
<feature type="compositionally biased region" description="Basic and acidic residues" evidence="1">
    <location>
        <begin position="25"/>
        <end position="36"/>
    </location>
</feature>
<sequence>MKTRHDGPAEGVLAADGRSVGYIEDAVRETEHESRRQQRGQALALPHQDEAPGQGDGPTGELGW</sequence>
<evidence type="ECO:0000313" key="2">
    <source>
        <dbReference type="EMBL" id="MDT0438742.1"/>
    </source>
</evidence>
<evidence type="ECO:0000313" key="3">
    <source>
        <dbReference type="Proteomes" id="UP001183535"/>
    </source>
</evidence>
<dbReference type="AlphaFoldDB" id="A0ABD5EZC6"/>
<dbReference type="Proteomes" id="UP001183535">
    <property type="component" value="Unassembled WGS sequence"/>
</dbReference>
<evidence type="ECO:0000256" key="1">
    <source>
        <dbReference type="SAM" id="MobiDB-lite"/>
    </source>
</evidence>
<comment type="caution">
    <text evidence="2">The sequence shown here is derived from an EMBL/GenBank/DDBJ whole genome shotgun (WGS) entry which is preliminary data.</text>
</comment>
<dbReference type="EMBL" id="JAVRES010000019">
    <property type="protein sequence ID" value="MDT0438742.1"/>
    <property type="molecule type" value="Genomic_DNA"/>
</dbReference>
<name>A0ABD5EZC6_9ACTN</name>
<feature type="compositionally biased region" description="Gly residues" evidence="1">
    <location>
        <begin position="54"/>
        <end position="64"/>
    </location>
</feature>